<dbReference type="GO" id="GO:0016740">
    <property type="term" value="F:transferase activity"/>
    <property type="evidence" value="ECO:0007669"/>
    <property type="project" value="UniProtKB-KW"/>
</dbReference>
<dbReference type="EMBL" id="SMDR01000003">
    <property type="protein sequence ID" value="TNJ32991.1"/>
    <property type="molecule type" value="Genomic_DNA"/>
</dbReference>
<dbReference type="RefSeq" id="WP_139449041.1">
    <property type="nucleotide sequence ID" value="NZ_SMDR01000003.1"/>
</dbReference>
<dbReference type="OrthoDB" id="5380394at2"/>
<protein>
    <submittedName>
        <fullName evidence="1">Sulfotransferase family protein</fullName>
    </submittedName>
</protein>
<dbReference type="Proteomes" id="UP000305760">
    <property type="component" value="Unassembled WGS sequence"/>
</dbReference>
<dbReference type="AlphaFoldDB" id="A0A5C4RQE5"/>
<sequence length="377" mass="40671">MDLLPSYRALVESPEQSAFCAGASTLADLLQRLRQLWPQAPAGDGALVAALNDANRQALDLDPRRLEGHWFPGHYDAATRRIAWLWPKGHATEPFQDQYLARCRQGSVFNQLVQPRTALAPLLSPSADEAAAPAGFIFHLSRCGSTLLSGGLAELDDTSVLSESPLLTALLLDATLTETQKRAALPRLVRLQAAPFAGRGRIVVKWNAWDLFRFPLIDAAFPGVPRVLLFREPEEILASHARSAGRHMAGDPALAALHPAFAPLSGEADLLDFRIGVLKALTDAMRACAGDPEAMPLDYARLDAAGIDGACRHFGLVPSAAARARIAQRLGVHSKALHQPFEADSARKRQWFQDGDRQRIQGALAPGHRALQAAAGA</sequence>
<keyword evidence="2" id="KW-1185">Reference proteome</keyword>
<comment type="caution">
    <text evidence="1">The sequence shown here is derived from an EMBL/GenBank/DDBJ whole genome shotgun (WGS) entry which is preliminary data.</text>
</comment>
<evidence type="ECO:0000313" key="2">
    <source>
        <dbReference type="Proteomes" id="UP000305760"/>
    </source>
</evidence>
<dbReference type="SUPFAM" id="SSF52540">
    <property type="entry name" value="P-loop containing nucleoside triphosphate hydrolases"/>
    <property type="match status" value="1"/>
</dbReference>
<reference evidence="1 2" key="1">
    <citation type="submission" date="2019-03" db="EMBL/GenBank/DDBJ databases">
        <title>Arenimonas daejeonensis sp. nov., isolated from compost.</title>
        <authorList>
            <person name="Jeon C.O."/>
        </authorList>
    </citation>
    <scope>NUCLEOTIDE SEQUENCE [LARGE SCALE GENOMIC DNA]</scope>
    <source>
        <strain evidence="1 2">R29</strain>
    </source>
</reference>
<dbReference type="InterPro" id="IPR027417">
    <property type="entry name" value="P-loop_NTPase"/>
</dbReference>
<accession>A0A5C4RQE5</accession>
<dbReference type="Gene3D" id="3.40.50.300">
    <property type="entry name" value="P-loop containing nucleotide triphosphate hydrolases"/>
    <property type="match status" value="1"/>
</dbReference>
<evidence type="ECO:0000313" key="1">
    <source>
        <dbReference type="EMBL" id="TNJ32991.1"/>
    </source>
</evidence>
<proteinExistence type="predicted"/>
<name>A0A5C4RQE5_9GAMM</name>
<gene>
    <name evidence="1" type="ORF">E1B00_11790</name>
</gene>
<keyword evidence="1" id="KW-0808">Transferase</keyword>
<organism evidence="1 2">
    <name type="scientific">Arenimonas terrae</name>
    <dbReference type="NCBI Taxonomy" id="2546226"/>
    <lineage>
        <taxon>Bacteria</taxon>
        <taxon>Pseudomonadati</taxon>
        <taxon>Pseudomonadota</taxon>
        <taxon>Gammaproteobacteria</taxon>
        <taxon>Lysobacterales</taxon>
        <taxon>Lysobacteraceae</taxon>
        <taxon>Arenimonas</taxon>
    </lineage>
</organism>